<dbReference type="PANTHER" id="PTHR10434:SF11">
    <property type="entry name" value="1-ACYL-SN-GLYCEROL-3-PHOSPHATE ACYLTRANSFERASE"/>
    <property type="match status" value="1"/>
</dbReference>
<evidence type="ECO:0000256" key="2">
    <source>
        <dbReference type="ARBA" id="ARBA00023315"/>
    </source>
</evidence>
<proteinExistence type="predicted"/>
<name>A0A1G5RRS9_9FIRM</name>
<dbReference type="Pfam" id="PF01553">
    <property type="entry name" value="Acyltransferase"/>
    <property type="match status" value="1"/>
</dbReference>
<reference evidence="4 5" key="1">
    <citation type="submission" date="2016-10" db="EMBL/GenBank/DDBJ databases">
        <authorList>
            <person name="de Groot N.N."/>
        </authorList>
    </citation>
    <scope>NUCLEOTIDE SEQUENCE [LARGE SCALE GENOMIC DNA]</scope>
    <source>
        <strain evidence="4 5">DSM 2784</strain>
    </source>
</reference>
<dbReference type="RefSeq" id="WP_092589219.1">
    <property type="nucleotide sequence ID" value="NZ_FMWL01000002.1"/>
</dbReference>
<dbReference type="SUPFAM" id="SSF69593">
    <property type="entry name" value="Glycerol-3-phosphate (1)-acyltransferase"/>
    <property type="match status" value="1"/>
</dbReference>
<dbReference type="AlphaFoldDB" id="A0A1G5RRS9"/>
<evidence type="ECO:0000259" key="3">
    <source>
        <dbReference type="SMART" id="SM00563"/>
    </source>
</evidence>
<keyword evidence="1 4" id="KW-0808">Transferase</keyword>
<dbReference type="CDD" id="cd07989">
    <property type="entry name" value="LPLAT_AGPAT-like"/>
    <property type="match status" value="1"/>
</dbReference>
<dbReference type="GO" id="GO:0006654">
    <property type="term" value="P:phosphatidic acid biosynthetic process"/>
    <property type="evidence" value="ECO:0007669"/>
    <property type="project" value="TreeGrafter"/>
</dbReference>
<dbReference type="GO" id="GO:0003841">
    <property type="term" value="F:1-acylglycerol-3-phosphate O-acyltransferase activity"/>
    <property type="evidence" value="ECO:0007669"/>
    <property type="project" value="TreeGrafter"/>
</dbReference>
<dbReference type="PANTHER" id="PTHR10434">
    <property type="entry name" value="1-ACYL-SN-GLYCEROL-3-PHOSPHATE ACYLTRANSFERASE"/>
    <property type="match status" value="1"/>
</dbReference>
<feature type="domain" description="Phospholipid/glycerol acyltransferase" evidence="3">
    <location>
        <begin position="34"/>
        <end position="146"/>
    </location>
</feature>
<gene>
    <name evidence="4" type="ORF">SAMN03080599_00401</name>
</gene>
<dbReference type="EMBL" id="FMWL01000002">
    <property type="protein sequence ID" value="SCZ76772.1"/>
    <property type="molecule type" value="Genomic_DNA"/>
</dbReference>
<evidence type="ECO:0000313" key="5">
    <source>
        <dbReference type="Proteomes" id="UP000199208"/>
    </source>
</evidence>
<dbReference type="InterPro" id="IPR002123">
    <property type="entry name" value="Plipid/glycerol_acylTrfase"/>
</dbReference>
<keyword evidence="2 4" id="KW-0012">Acyltransferase</keyword>
<dbReference type="STRING" id="1120920.SAMN03080599_00401"/>
<protein>
    <submittedName>
        <fullName evidence="4">1-acyl-sn-glycerol-3-phosphate acyltransferase</fullName>
    </submittedName>
</protein>
<sequence>MLKVLIKFIFNLLYRIIYRVELVGLEHWDPSQPKIVCPNHIDYKDPLVFGSFIPDYIRFMAKKELFSNRLFDWFFRGCGGFPVDRTSNDIGAIKTALRFLKDGESVLIFAEGTRNPGLTPLPPKAGVGMIAHKAGVPIQPVTIDSTYKLFSKVRITIHPLVTLKYEGKPSVADYENAVLGILNEIYAHIELYKGRV</sequence>
<dbReference type="SMART" id="SM00563">
    <property type="entry name" value="PlsC"/>
    <property type="match status" value="1"/>
</dbReference>
<evidence type="ECO:0000256" key="1">
    <source>
        <dbReference type="ARBA" id="ARBA00022679"/>
    </source>
</evidence>
<accession>A0A1G5RRS9</accession>
<keyword evidence="5" id="KW-1185">Reference proteome</keyword>
<organism evidence="4 5">
    <name type="scientific">Acidaminobacter hydrogenoformans DSM 2784</name>
    <dbReference type="NCBI Taxonomy" id="1120920"/>
    <lineage>
        <taxon>Bacteria</taxon>
        <taxon>Bacillati</taxon>
        <taxon>Bacillota</taxon>
        <taxon>Clostridia</taxon>
        <taxon>Peptostreptococcales</taxon>
        <taxon>Acidaminobacteraceae</taxon>
        <taxon>Acidaminobacter</taxon>
    </lineage>
</organism>
<dbReference type="OrthoDB" id="9803035at2"/>
<dbReference type="Proteomes" id="UP000199208">
    <property type="component" value="Unassembled WGS sequence"/>
</dbReference>
<evidence type="ECO:0000313" key="4">
    <source>
        <dbReference type="EMBL" id="SCZ76772.1"/>
    </source>
</evidence>